<dbReference type="InterPro" id="IPR037523">
    <property type="entry name" value="VOC_core"/>
</dbReference>
<organism evidence="2 3">
    <name type="scientific">Agromyces archimandritae</name>
    <dbReference type="NCBI Taxonomy" id="2781962"/>
    <lineage>
        <taxon>Bacteria</taxon>
        <taxon>Bacillati</taxon>
        <taxon>Actinomycetota</taxon>
        <taxon>Actinomycetes</taxon>
        <taxon>Micrococcales</taxon>
        <taxon>Microbacteriaceae</taxon>
        <taxon>Agromyces</taxon>
    </lineage>
</organism>
<dbReference type="PROSITE" id="PS51819">
    <property type="entry name" value="VOC"/>
    <property type="match status" value="1"/>
</dbReference>
<dbReference type="CDD" id="cd07247">
    <property type="entry name" value="SgaA_N_like"/>
    <property type="match status" value="1"/>
</dbReference>
<dbReference type="Proteomes" id="UP000671914">
    <property type="component" value="Chromosome"/>
</dbReference>
<dbReference type="KEGG" id="aarc:G127AT_06150"/>
<dbReference type="PANTHER" id="PTHR33993">
    <property type="entry name" value="GLYOXALASE-RELATED"/>
    <property type="match status" value="1"/>
</dbReference>
<name>A0A975IPM2_9MICO</name>
<keyword evidence="3" id="KW-1185">Reference proteome</keyword>
<proteinExistence type="predicted"/>
<dbReference type="InterPro" id="IPR052164">
    <property type="entry name" value="Anthracycline_SecMetBiosynth"/>
</dbReference>
<dbReference type="RefSeq" id="WP_210901096.1">
    <property type="nucleotide sequence ID" value="NZ_CP071696.1"/>
</dbReference>
<feature type="domain" description="VOC" evidence="1">
    <location>
        <begin position="12"/>
        <end position="125"/>
    </location>
</feature>
<protein>
    <submittedName>
        <fullName evidence="2">VOC family protein</fullName>
    </submittedName>
</protein>
<sequence length="126" mass="13551">MTKTHAHRIPNSIDYLELTVTDLPEAKAFYAAAFGWEFTDYGEAYAGIRTSAEAEGEEAGGLLLADEARPAGGPFPLLYSDELEATLTAVTAAGGEIVEPPYPFPGGRRFHFRDPSGNELGVWSTV</sequence>
<dbReference type="AlphaFoldDB" id="A0A975IPM2"/>
<dbReference type="Gene3D" id="3.10.180.10">
    <property type="entry name" value="2,3-Dihydroxybiphenyl 1,2-Dioxygenase, domain 1"/>
    <property type="match status" value="1"/>
</dbReference>
<dbReference type="InterPro" id="IPR029068">
    <property type="entry name" value="Glyas_Bleomycin-R_OHBP_Dase"/>
</dbReference>
<dbReference type="SUPFAM" id="SSF54593">
    <property type="entry name" value="Glyoxalase/Bleomycin resistance protein/Dihydroxybiphenyl dioxygenase"/>
    <property type="match status" value="1"/>
</dbReference>
<dbReference type="Pfam" id="PF00903">
    <property type="entry name" value="Glyoxalase"/>
    <property type="match status" value="1"/>
</dbReference>
<evidence type="ECO:0000313" key="2">
    <source>
        <dbReference type="EMBL" id="QTX05783.1"/>
    </source>
</evidence>
<dbReference type="PANTHER" id="PTHR33993:SF1">
    <property type="entry name" value="GLYOXALASE FAMILY PROTEIN"/>
    <property type="match status" value="1"/>
</dbReference>
<gene>
    <name evidence="2" type="ORF">G127AT_06150</name>
</gene>
<accession>A0A975IPM2</accession>
<evidence type="ECO:0000313" key="3">
    <source>
        <dbReference type="Proteomes" id="UP000671914"/>
    </source>
</evidence>
<evidence type="ECO:0000259" key="1">
    <source>
        <dbReference type="PROSITE" id="PS51819"/>
    </source>
</evidence>
<dbReference type="EMBL" id="CP071696">
    <property type="protein sequence ID" value="QTX05783.1"/>
    <property type="molecule type" value="Genomic_DNA"/>
</dbReference>
<dbReference type="InterPro" id="IPR004360">
    <property type="entry name" value="Glyas_Fos-R_dOase_dom"/>
</dbReference>
<reference evidence="2" key="1">
    <citation type="submission" date="2021-03" db="EMBL/GenBank/DDBJ databases">
        <title>Agromyces archimandritus sp. nov., isolated from the cockroach Archimandrita tessellata.</title>
        <authorList>
            <person name="Guzman J."/>
            <person name="Ortuzar M."/>
            <person name="Poehlein A."/>
            <person name="Daniel R."/>
            <person name="Trujillo M."/>
            <person name="Vilcinskas A."/>
        </authorList>
    </citation>
    <scope>NUCLEOTIDE SEQUENCE</scope>
    <source>
        <strain evidence="2">G127AT</strain>
    </source>
</reference>